<sequence length="272" mass="28520">MRQRRPCFALLSLLFACGPGDPGGSDTEPLPATGGDATGTAPAECPADLEPFATHEEYAAALAEATCAKLAACDCSGVPSTCVEDQTAKNIGRNKVYLAAGSVFDPLCARKLVLRHEWTSCDVDEASPCGTCEDFVGTRAEGDTCDFIADIVDPCGPHLFCNGGVCTGPVPPVDGGDKCREGEQNVGFCGADQICDFDQNICVPRPQLGDPCRDGWCGGLDLWCDTSDSPTGICRKTRPAGEPCSNLGQCDNLACVDNVCSADPRYCVFNNN</sequence>
<dbReference type="PROSITE" id="PS51257">
    <property type="entry name" value="PROKAR_LIPOPROTEIN"/>
    <property type="match status" value="1"/>
</dbReference>
<keyword evidence="2" id="KW-1185">Reference proteome</keyword>
<dbReference type="Proteomes" id="UP001164459">
    <property type="component" value="Chromosome"/>
</dbReference>
<dbReference type="EMBL" id="CP114040">
    <property type="protein sequence ID" value="WAS96993.1"/>
    <property type="molecule type" value="Genomic_DNA"/>
</dbReference>
<proteinExistence type="predicted"/>
<evidence type="ECO:0000313" key="1">
    <source>
        <dbReference type="EMBL" id="WAS96993.1"/>
    </source>
</evidence>
<accession>A0ABY7HD01</accession>
<dbReference type="RefSeq" id="WP_269039357.1">
    <property type="nucleotide sequence ID" value="NZ_CP114040.1"/>
</dbReference>
<organism evidence="1 2">
    <name type="scientific">Nannocystis punicea</name>
    <dbReference type="NCBI Taxonomy" id="2995304"/>
    <lineage>
        <taxon>Bacteria</taxon>
        <taxon>Pseudomonadati</taxon>
        <taxon>Myxococcota</taxon>
        <taxon>Polyangia</taxon>
        <taxon>Nannocystales</taxon>
        <taxon>Nannocystaceae</taxon>
        <taxon>Nannocystis</taxon>
    </lineage>
</organism>
<evidence type="ECO:0000313" key="2">
    <source>
        <dbReference type="Proteomes" id="UP001164459"/>
    </source>
</evidence>
<protein>
    <recommendedName>
        <fullName evidence="3">Dickkopf N-terminal cysteine-rich domain-containing protein</fullName>
    </recommendedName>
</protein>
<name>A0ABY7HD01_9BACT</name>
<reference evidence="1" key="1">
    <citation type="submission" date="2022-11" db="EMBL/GenBank/DDBJ databases">
        <title>Minimal conservation of predation-associated metabolite biosynthetic gene clusters underscores biosynthetic potential of Myxococcota including descriptions for ten novel species: Archangium lansinium sp. nov., Myxococcus landrumus sp. nov., Nannocystis bai.</title>
        <authorList>
            <person name="Ahearne A."/>
            <person name="Stevens C."/>
            <person name="Dowd S."/>
        </authorList>
    </citation>
    <scope>NUCLEOTIDE SEQUENCE</scope>
    <source>
        <strain evidence="1">Fl3</strain>
    </source>
</reference>
<evidence type="ECO:0008006" key="3">
    <source>
        <dbReference type="Google" id="ProtNLM"/>
    </source>
</evidence>
<gene>
    <name evidence="1" type="ORF">O0S08_12660</name>
</gene>